<dbReference type="EMBL" id="GBIH01001366">
    <property type="protein sequence ID" value="JAC93344.1"/>
    <property type="molecule type" value="mRNA"/>
</dbReference>
<proteinExistence type="evidence at transcript level"/>
<protein>
    <submittedName>
        <fullName evidence="1">Putative secreted protein</fullName>
    </submittedName>
</protein>
<organism evidence="1">
    <name type="scientific">Ixodes ricinus</name>
    <name type="common">Common tick</name>
    <name type="synonym">Acarus ricinus</name>
    <dbReference type="NCBI Taxonomy" id="34613"/>
    <lineage>
        <taxon>Eukaryota</taxon>
        <taxon>Metazoa</taxon>
        <taxon>Ecdysozoa</taxon>
        <taxon>Arthropoda</taxon>
        <taxon>Chelicerata</taxon>
        <taxon>Arachnida</taxon>
        <taxon>Acari</taxon>
        <taxon>Parasitiformes</taxon>
        <taxon>Ixodida</taxon>
        <taxon>Ixodoidea</taxon>
        <taxon>Ixodidae</taxon>
        <taxon>Ixodinae</taxon>
        <taxon>Ixodes</taxon>
    </lineage>
</organism>
<dbReference type="AlphaFoldDB" id="A0A090XB11"/>
<name>A0A090XB11_IXORI</name>
<reference evidence="1" key="1">
    <citation type="journal article" date="2015" name="PLoS Negl. Trop. Dis.">
        <title>Deep Sequencing Analysis of the Ixodes ricinus Haemocytome.</title>
        <authorList>
            <person name="Kotsyfakis M."/>
            <person name="Kopacek P."/>
            <person name="Franta Z."/>
            <person name="Pedra J.H."/>
            <person name="Ribeiro J.M."/>
        </authorList>
    </citation>
    <scope>NUCLEOTIDE SEQUENCE</scope>
</reference>
<sequence>MKGHIKLLYLFAVAVTKVASLVSLLHNFGFNFCFLFFQVMSPIDEVDFSSSSVQGFFSRLGAQLNPLMAITVRPRGRCLLGQRLTILRLGASFTLGKLTPSGLHIRGRTF</sequence>
<accession>A0A090XB11</accession>
<evidence type="ECO:0000313" key="1">
    <source>
        <dbReference type="EMBL" id="JAC93344.1"/>
    </source>
</evidence>